<sequence>MKNSQFMTTDASTSSSKTLSKQPVTGPQEPPVQVQTQTEISNRFQNLSMEYMPVFHHQPIPPYYNFPSVMFHPMYYANPEQIRFVHPSGIPIPRHIPIGTPQSQSNIEASHMVKKDDLELDIGLPPPPSPPQATGATDMAAHGVIHVK</sequence>
<protein>
    <submittedName>
        <fullName evidence="2">Uncharacterized protein</fullName>
    </submittedName>
</protein>
<reference evidence="2 3" key="1">
    <citation type="submission" date="2022-03" db="EMBL/GenBank/DDBJ databases">
        <authorList>
            <person name="Nunn A."/>
            <person name="Chopra R."/>
            <person name="Nunn A."/>
            <person name="Contreras Garrido A."/>
        </authorList>
    </citation>
    <scope>NUCLEOTIDE SEQUENCE [LARGE SCALE GENOMIC DNA]</scope>
</reference>
<feature type="compositionally biased region" description="Polar residues" evidence="1">
    <location>
        <begin position="1"/>
        <end position="21"/>
    </location>
</feature>
<feature type="compositionally biased region" description="Low complexity" evidence="1">
    <location>
        <begin position="22"/>
        <end position="34"/>
    </location>
</feature>
<proteinExistence type="predicted"/>
<dbReference type="EMBL" id="OU466858">
    <property type="protein sequence ID" value="CAH2043981.1"/>
    <property type="molecule type" value="Genomic_DNA"/>
</dbReference>
<keyword evidence="3" id="KW-1185">Reference proteome</keyword>
<organism evidence="2 3">
    <name type="scientific">Thlaspi arvense</name>
    <name type="common">Field penny-cress</name>
    <dbReference type="NCBI Taxonomy" id="13288"/>
    <lineage>
        <taxon>Eukaryota</taxon>
        <taxon>Viridiplantae</taxon>
        <taxon>Streptophyta</taxon>
        <taxon>Embryophyta</taxon>
        <taxon>Tracheophyta</taxon>
        <taxon>Spermatophyta</taxon>
        <taxon>Magnoliopsida</taxon>
        <taxon>eudicotyledons</taxon>
        <taxon>Gunneridae</taxon>
        <taxon>Pentapetalae</taxon>
        <taxon>rosids</taxon>
        <taxon>malvids</taxon>
        <taxon>Brassicales</taxon>
        <taxon>Brassicaceae</taxon>
        <taxon>Thlaspideae</taxon>
        <taxon>Thlaspi</taxon>
    </lineage>
</organism>
<evidence type="ECO:0000313" key="2">
    <source>
        <dbReference type="EMBL" id="CAH2043981.1"/>
    </source>
</evidence>
<gene>
    <name evidence="2" type="ORF">TAV2_LOCUS5625</name>
</gene>
<feature type="region of interest" description="Disordered" evidence="1">
    <location>
        <begin position="1"/>
        <end position="34"/>
    </location>
</feature>
<name>A0AAU9RIL3_THLAR</name>
<evidence type="ECO:0000313" key="3">
    <source>
        <dbReference type="Proteomes" id="UP000836841"/>
    </source>
</evidence>
<accession>A0AAU9RIL3</accession>
<evidence type="ECO:0000256" key="1">
    <source>
        <dbReference type="SAM" id="MobiDB-lite"/>
    </source>
</evidence>
<dbReference type="Proteomes" id="UP000836841">
    <property type="component" value="Chromosome 2"/>
</dbReference>
<dbReference type="AlphaFoldDB" id="A0AAU9RIL3"/>